<sequence length="77" mass="8162">MVIKSEIEFGNTSGAGIRPDVGRATVPLESAAPPTPPAPAARDEHTCARTLLAPNESFRPIEFTPAPPPEFAYTSML</sequence>
<gene>
    <name evidence="2" type="ORF">EVAR_61781_1</name>
</gene>
<organism evidence="2 3">
    <name type="scientific">Eumeta variegata</name>
    <name type="common">Bagworm moth</name>
    <name type="synonym">Eumeta japonica</name>
    <dbReference type="NCBI Taxonomy" id="151549"/>
    <lineage>
        <taxon>Eukaryota</taxon>
        <taxon>Metazoa</taxon>
        <taxon>Ecdysozoa</taxon>
        <taxon>Arthropoda</taxon>
        <taxon>Hexapoda</taxon>
        <taxon>Insecta</taxon>
        <taxon>Pterygota</taxon>
        <taxon>Neoptera</taxon>
        <taxon>Endopterygota</taxon>
        <taxon>Lepidoptera</taxon>
        <taxon>Glossata</taxon>
        <taxon>Ditrysia</taxon>
        <taxon>Tineoidea</taxon>
        <taxon>Psychidae</taxon>
        <taxon>Oiketicinae</taxon>
        <taxon>Eumeta</taxon>
    </lineage>
</organism>
<evidence type="ECO:0000313" key="2">
    <source>
        <dbReference type="EMBL" id="GBP81383.1"/>
    </source>
</evidence>
<feature type="region of interest" description="Disordered" evidence="1">
    <location>
        <begin position="1"/>
        <end position="21"/>
    </location>
</feature>
<evidence type="ECO:0000256" key="1">
    <source>
        <dbReference type="SAM" id="MobiDB-lite"/>
    </source>
</evidence>
<dbReference type="EMBL" id="BGZK01001508">
    <property type="protein sequence ID" value="GBP81383.1"/>
    <property type="molecule type" value="Genomic_DNA"/>
</dbReference>
<evidence type="ECO:0000313" key="3">
    <source>
        <dbReference type="Proteomes" id="UP000299102"/>
    </source>
</evidence>
<dbReference type="AlphaFoldDB" id="A0A4C1Z2K6"/>
<comment type="caution">
    <text evidence="2">The sequence shown here is derived from an EMBL/GenBank/DDBJ whole genome shotgun (WGS) entry which is preliminary data.</text>
</comment>
<name>A0A4C1Z2K6_EUMVA</name>
<protein>
    <submittedName>
        <fullName evidence="2">Uncharacterized protein</fullName>
    </submittedName>
</protein>
<keyword evidence="3" id="KW-1185">Reference proteome</keyword>
<dbReference type="Proteomes" id="UP000299102">
    <property type="component" value="Unassembled WGS sequence"/>
</dbReference>
<proteinExistence type="predicted"/>
<reference evidence="2 3" key="1">
    <citation type="journal article" date="2019" name="Commun. Biol.">
        <title>The bagworm genome reveals a unique fibroin gene that provides high tensile strength.</title>
        <authorList>
            <person name="Kono N."/>
            <person name="Nakamura H."/>
            <person name="Ohtoshi R."/>
            <person name="Tomita M."/>
            <person name="Numata K."/>
            <person name="Arakawa K."/>
        </authorList>
    </citation>
    <scope>NUCLEOTIDE SEQUENCE [LARGE SCALE GENOMIC DNA]</scope>
</reference>
<accession>A0A4C1Z2K6</accession>